<name>A0A833H198_9LEPT</name>
<comment type="caution">
    <text evidence="1">The sequence shown here is derived from an EMBL/GenBank/DDBJ whole genome shotgun (WGS) entry which is preliminary data.</text>
</comment>
<organism evidence="1 2">
    <name type="scientific">Leptonema illini</name>
    <dbReference type="NCBI Taxonomy" id="183"/>
    <lineage>
        <taxon>Bacteria</taxon>
        <taxon>Pseudomonadati</taxon>
        <taxon>Spirochaetota</taxon>
        <taxon>Spirochaetia</taxon>
        <taxon>Leptospirales</taxon>
        <taxon>Leptospiraceae</taxon>
        <taxon>Leptonema</taxon>
    </lineage>
</organism>
<evidence type="ECO:0000313" key="2">
    <source>
        <dbReference type="Proteomes" id="UP000460298"/>
    </source>
</evidence>
<proteinExistence type="predicted"/>
<gene>
    <name evidence="1" type="ORF">F9K24_10560</name>
</gene>
<dbReference type="EMBL" id="WBUI01000009">
    <property type="protein sequence ID" value="KAB2932361.1"/>
    <property type="molecule type" value="Genomic_DNA"/>
</dbReference>
<reference evidence="1 2" key="1">
    <citation type="submission" date="2019-10" db="EMBL/GenBank/DDBJ databases">
        <title>Extracellular Electron Transfer in a Candidatus Methanoperedens spp. Enrichment Culture.</title>
        <authorList>
            <person name="Berger S."/>
            <person name="Rangel Shaw D."/>
            <person name="Berben T."/>
            <person name="In 'T Zandt M."/>
            <person name="Frank J."/>
            <person name="Reimann J."/>
            <person name="Jetten M.S.M."/>
            <person name="Welte C.U."/>
        </authorList>
    </citation>
    <scope>NUCLEOTIDE SEQUENCE [LARGE SCALE GENOMIC DNA]</scope>
    <source>
        <strain evidence="1">SB12</strain>
    </source>
</reference>
<evidence type="ECO:0000313" key="1">
    <source>
        <dbReference type="EMBL" id="KAB2932361.1"/>
    </source>
</evidence>
<dbReference type="AlphaFoldDB" id="A0A833H198"/>
<accession>A0A833H198</accession>
<dbReference type="Proteomes" id="UP000460298">
    <property type="component" value="Unassembled WGS sequence"/>
</dbReference>
<protein>
    <submittedName>
        <fullName evidence="1">Uncharacterized protein</fullName>
    </submittedName>
</protein>
<sequence>MLRSGRVAFIAIFLTGFLIIQFALIQGTRQTLAAYREPFLGWSTHSMLTETRLEAVSDGDLTTFWSDSGRLDPGTGDSSKPAQPPSVHYEGLYIMLSPGMTHRPGRIPEPDPIVGIELFTGDTAGLGRPSRIRLSYFEQQLYHINHDYKFPDPPVFLSSIDVPLRDTADGQRVALSLPTIAPSKGFPDQVKQRWMRIEVLGLYGTGINKNENRAALREVRFIRERGRP</sequence>